<dbReference type="EMBL" id="CAXLJM020000038">
    <property type="protein sequence ID" value="CAL8106846.1"/>
    <property type="molecule type" value="Genomic_DNA"/>
</dbReference>
<dbReference type="InterPro" id="IPR036465">
    <property type="entry name" value="vWFA_dom_sf"/>
</dbReference>
<comment type="similarity">
    <text evidence="2">Belongs to the ku70 family.</text>
</comment>
<keyword evidence="5" id="KW-0378">Hydrolase</keyword>
<dbReference type="NCBIfam" id="TIGR00578">
    <property type="entry name" value="ku70"/>
    <property type="match status" value="1"/>
</dbReference>
<comment type="caution">
    <text evidence="13">The sequence shown here is derived from an EMBL/GenBank/DDBJ whole genome shotgun (WGS) entry which is preliminary data.</text>
</comment>
<reference evidence="13 14" key="1">
    <citation type="submission" date="2024-08" db="EMBL/GenBank/DDBJ databases">
        <authorList>
            <person name="Cucini C."/>
            <person name="Frati F."/>
        </authorList>
    </citation>
    <scope>NUCLEOTIDE SEQUENCE [LARGE SCALE GENOMIC DNA]</scope>
</reference>
<sequence length="580" mass="66600">MAAAWNYAAADSDEEFIEDSDKQYAGSKTATLVFIETTPEMFEPWKENEDVPFRAAIKCCQAMWRTTVVSQPSHQVSLIFVGTEQSNNPSDFENLYVLQDLSTVKVAMIEQLNAMKDSEDFDGFESKYGSSNKYDLKDVFWLAKMMFDDGKASTLKKIVYFTRNDNPHGGKQNLQMEVVKKFKDIGKVDLNVVAFNDNFSLEPFYSKILEDEAGLTKAENSEALLKVVRVKNRLSRPISRSTFEIAPGMKIGIGLYSIARPAKPPTSININKRTNEEIFKTVNEFRANTGMPVLKSEERKMIAVRGEKVVLTNEEVKQVKYVHEPGVKLVCFLNKQNFNQFNWYKSPGYFMYPDEERITGSKDLFVALLKRCHSLEKVALVKAVLSRGKSPKLICLIPSLGDPMFPQGFHAFPIPFSDEMRKLDLEFKTKPTPELVDLMEKVIKKVTNRSFDVLEVYNPKLQFRWRELERIALDLSEEEQDEFLDLTEPNEDLMVQRLGDIPRQIEDVVNTSYNCFENTKSTAPIINHAVDWAMEVKHKRVDKQTVVVLKSFLDGIGIRDVKFKRKAELVDLVYKYFEET</sequence>
<evidence type="ECO:0000256" key="2">
    <source>
        <dbReference type="ARBA" id="ARBA00005240"/>
    </source>
</evidence>
<keyword evidence="6" id="KW-0347">Helicase</keyword>
<dbReference type="InterPro" id="IPR047087">
    <property type="entry name" value="KU70_core_dom"/>
</dbReference>
<evidence type="ECO:0000256" key="10">
    <source>
        <dbReference type="ARBA" id="ARBA00023204"/>
    </source>
</evidence>
<dbReference type="Gene3D" id="4.10.970.10">
    <property type="entry name" value="Ku70, bridge and pillars"/>
    <property type="match status" value="1"/>
</dbReference>
<dbReference type="Proteomes" id="UP001642540">
    <property type="component" value="Unassembled WGS sequence"/>
</dbReference>
<evidence type="ECO:0000313" key="14">
    <source>
        <dbReference type="Proteomes" id="UP001642540"/>
    </source>
</evidence>
<dbReference type="SUPFAM" id="SSF53300">
    <property type="entry name" value="vWA-like"/>
    <property type="match status" value="1"/>
</dbReference>
<dbReference type="SUPFAM" id="SSF100939">
    <property type="entry name" value="SPOC domain-like"/>
    <property type="match status" value="1"/>
</dbReference>
<keyword evidence="3" id="KW-0547">Nucleotide-binding</keyword>
<dbReference type="PANTHER" id="PTHR12604">
    <property type="entry name" value="KU AUTOANTIGEN DNA HELICASE"/>
    <property type="match status" value="1"/>
</dbReference>
<name>A0ABP1QKL6_9HEXA</name>
<dbReference type="InterPro" id="IPR006164">
    <property type="entry name" value="DNA_bd_Ku70/Ku80"/>
</dbReference>
<comment type="subcellular location">
    <subcellularLocation>
        <location evidence="1">Nucleus</location>
    </subcellularLocation>
</comment>
<evidence type="ECO:0000256" key="3">
    <source>
        <dbReference type="ARBA" id="ARBA00022741"/>
    </source>
</evidence>
<organism evidence="13 14">
    <name type="scientific">Orchesella dallaii</name>
    <dbReference type="NCBI Taxonomy" id="48710"/>
    <lineage>
        <taxon>Eukaryota</taxon>
        <taxon>Metazoa</taxon>
        <taxon>Ecdysozoa</taxon>
        <taxon>Arthropoda</taxon>
        <taxon>Hexapoda</taxon>
        <taxon>Collembola</taxon>
        <taxon>Entomobryomorpha</taxon>
        <taxon>Entomobryoidea</taxon>
        <taxon>Orchesellidae</taxon>
        <taxon>Orchesellinae</taxon>
        <taxon>Orchesella</taxon>
    </lineage>
</organism>
<keyword evidence="9" id="KW-0233">DNA recombination</keyword>
<protein>
    <recommendedName>
        <fullName evidence="12">Ku domain-containing protein</fullName>
    </recommendedName>
</protein>
<dbReference type="Pfam" id="PF03730">
    <property type="entry name" value="Ku_C"/>
    <property type="match status" value="1"/>
</dbReference>
<dbReference type="Gene3D" id="2.40.290.10">
    <property type="match status" value="1"/>
</dbReference>
<evidence type="ECO:0000256" key="9">
    <source>
        <dbReference type="ARBA" id="ARBA00023172"/>
    </source>
</evidence>
<keyword evidence="10" id="KW-0234">DNA repair</keyword>
<gene>
    <name evidence="13" type="ORF">ODALV1_LOCUS12494</name>
</gene>
<dbReference type="InterPro" id="IPR005160">
    <property type="entry name" value="Ku_C"/>
</dbReference>
<dbReference type="Pfam" id="PF02735">
    <property type="entry name" value="Ku"/>
    <property type="match status" value="1"/>
</dbReference>
<evidence type="ECO:0000256" key="7">
    <source>
        <dbReference type="ARBA" id="ARBA00022840"/>
    </source>
</evidence>
<keyword evidence="14" id="KW-1185">Reference proteome</keyword>
<keyword evidence="8" id="KW-0238">DNA-binding</keyword>
<evidence type="ECO:0000256" key="11">
    <source>
        <dbReference type="ARBA" id="ARBA00023242"/>
    </source>
</evidence>
<dbReference type="PANTHER" id="PTHR12604:SF2">
    <property type="entry name" value="X-RAY REPAIR CROSS-COMPLEMENTING PROTEIN 6"/>
    <property type="match status" value="1"/>
</dbReference>
<keyword evidence="7" id="KW-0067">ATP-binding</keyword>
<dbReference type="Gene3D" id="3.40.50.410">
    <property type="entry name" value="von Willebrand factor, type A domain"/>
    <property type="match status" value="1"/>
</dbReference>
<evidence type="ECO:0000313" key="13">
    <source>
        <dbReference type="EMBL" id="CAL8106846.1"/>
    </source>
</evidence>
<dbReference type="Gene3D" id="1.10.1600.10">
    <property type="match status" value="1"/>
</dbReference>
<evidence type="ECO:0000256" key="6">
    <source>
        <dbReference type="ARBA" id="ARBA00022806"/>
    </source>
</evidence>
<dbReference type="InterPro" id="IPR005161">
    <property type="entry name" value="Ku_N"/>
</dbReference>
<evidence type="ECO:0000259" key="12">
    <source>
        <dbReference type="SMART" id="SM00559"/>
    </source>
</evidence>
<dbReference type="Pfam" id="PF03731">
    <property type="entry name" value="Ku_N"/>
    <property type="match status" value="1"/>
</dbReference>
<evidence type="ECO:0000256" key="4">
    <source>
        <dbReference type="ARBA" id="ARBA00022763"/>
    </source>
</evidence>
<dbReference type="InterPro" id="IPR006165">
    <property type="entry name" value="Ku70"/>
</dbReference>
<evidence type="ECO:0000256" key="5">
    <source>
        <dbReference type="ARBA" id="ARBA00022801"/>
    </source>
</evidence>
<feature type="domain" description="Ku" evidence="12">
    <location>
        <begin position="290"/>
        <end position="430"/>
    </location>
</feature>
<dbReference type="InterPro" id="IPR016194">
    <property type="entry name" value="SPOC-like_C_dom_sf"/>
</dbReference>
<dbReference type="InterPro" id="IPR027388">
    <property type="entry name" value="Ku70_bridge/pillars_dom_sf"/>
</dbReference>
<evidence type="ECO:0000256" key="8">
    <source>
        <dbReference type="ARBA" id="ARBA00023125"/>
    </source>
</evidence>
<evidence type="ECO:0000256" key="1">
    <source>
        <dbReference type="ARBA" id="ARBA00004123"/>
    </source>
</evidence>
<dbReference type="SMART" id="SM00559">
    <property type="entry name" value="Ku78"/>
    <property type="match status" value="1"/>
</dbReference>
<dbReference type="PIRSF" id="PIRSF003033">
    <property type="entry name" value="Ku70"/>
    <property type="match status" value="1"/>
</dbReference>
<keyword evidence="11" id="KW-0539">Nucleus</keyword>
<proteinExistence type="inferred from homology"/>
<accession>A0ABP1QKL6</accession>
<keyword evidence="4" id="KW-0227">DNA damage</keyword>
<dbReference type="CDD" id="cd00788">
    <property type="entry name" value="KU70"/>
    <property type="match status" value="1"/>
</dbReference>